<evidence type="ECO:0000259" key="2">
    <source>
        <dbReference type="Pfam" id="PF13660"/>
    </source>
</evidence>
<dbReference type="PANTHER" id="PTHR12227">
    <property type="entry name" value="GLYCERATE KINASE"/>
    <property type="match status" value="1"/>
</dbReference>
<organism evidence="3 4">
    <name type="scientific">Alloacidobacterium dinghuense</name>
    <dbReference type="NCBI Taxonomy" id="2763107"/>
    <lineage>
        <taxon>Bacteria</taxon>
        <taxon>Pseudomonadati</taxon>
        <taxon>Acidobacteriota</taxon>
        <taxon>Terriglobia</taxon>
        <taxon>Terriglobales</taxon>
        <taxon>Acidobacteriaceae</taxon>
        <taxon>Alloacidobacterium</taxon>
    </lineage>
</organism>
<sequence length="459" mass="50360">MTPETGPKLEELHSAAQSMFLHALDACDIGKAFDRHLHFDGTTLIRHPSAALKPVSIPLDRYKKVFVISFGKAAMTMLDALIERLPKKIHLRGVCCAPVTPKKRNWRIRYFTGGHPLPNEDSFAAAEATLKLLKRARKDTFVFFLISGGGSAMLELPRNQKISLDDTIAFHETLIASGASITEINTIRKYFSAVKGGRLALAAPEAEKLSLLLADVPLKDLGSVASSPTLPNQSTLEDCREVLARFHLLEKFPPSVRTYFESLSSDVAAETHGPIADEAFRHTQFDTLLSNHDFLNAARDRAQELGFRVVIDNACDDWDYADASRYLLKRFHELRAQHPRLCLLSSGEVTVQLGPQPGCGGRNQQFALASAFDLARYEGQPLVVLSAGSDGIDGNSPAAGAIVDTTTIARAREFHFDPEGNLVRFDTCPLFTALGDTIITGPTGNNLRDLRILLASRDE</sequence>
<dbReference type="GO" id="GO:0008887">
    <property type="term" value="F:glycerate kinase activity"/>
    <property type="evidence" value="ECO:0007669"/>
    <property type="project" value="InterPro"/>
</dbReference>
<dbReference type="InterPro" id="IPR007835">
    <property type="entry name" value="MOFRL"/>
</dbReference>
<dbReference type="Pfam" id="PF05161">
    <property type="entry name" value="MOFRL"/>
    <property type="match status" value="1"/>
</dbReference>
<protein>
    <submittedName>
        <fullName evidence="3">DUF4147 domain-containing protein</fullName>
    </submittedName>
</protein>
<dbReference type="InterPro" id="IPR025286">
    <property type="entry name" value="MOFRL_assoc_dom"/>
</dbReference>
<accession>A0A7G8BPD6</accession>
<dbReference type="EMBL" id="CP060394">
    <property type="protein sequence ID" value="QNI34406.1"/>
    <property type="molecule type" value="Genomic_DNA"/>
</dbReference>
<evidence type="ECO:0000313" key="3">
    <source>
        <dbReference type="EMBL" id="QNI34406.1"/>
    </source>
</evidence>
<proteinExistence type="predicted"/>
<dbReference type="InterPro" id="IPR038614">
    <property type="entry name" value="GK_N_sf"/>
</dbReference>
<evidence type="ECO:0000313" key="4">
    <source>
        <dbReference type="Proteomes" id="UP000515312"/>
    </source>
</evidence>
<keyword evidence="4" id="KW-1185">Reference proteome</keyword>
<dbReference type="Gene3D" id="3.40.1480.10">
    <property type="entry name" value="MOFRL domain"/>
    <property type="match status" value="1"/>
</dbReference>
<dbReference type="Gene3D" id="3.40.50.10180">
    <property type="entry name" value="Glycerate kinase, MOFRL-like N-terminal domain"/>
    <property type="match status" value="1"/>
</dbReference>
<dbReference type="KEGG" id="adin:H7849_11235"/>
<dbReference type="Pfam" id="PF13660">
    <property type="entry name" value="DUF4147"/>
    <property type="match status" value="1"/>
</dbReference>
<name>A0A7G8BPD6_9BACT</name>
<gene>
    <name evidence="3" type="ORF">H7849_11235</name>
</gene>
<dbReference type="AlphaFoldDB" id="A0A7G8BPD6"/>
<dbReference type="PANTHER" id="PTHR12227:SF0">
    <property type="entry name" value="GLYCERATE KINASE"/>
    <property type="match status" value="1"/>
</dbReference>
<feature type="domain" description="MOFRL-associated" evidence="2">
    <location>
        <begin position="16"/>
        <end position="261"/>
    </location>
</feature>
<reference evidence="3 4" key="1">
    <citation type="submission" date="2020-08" db="EMBL/GenBank/DDBJ databases">
        <title>Edaphobacter telluris sp. nov. and Acidobacterium dinghuensis sp. nov., two acidobacteria isolated from forest soil.</title>
        <authorList>
            <person name="Fu J."/>
            <person name="Qiu L."/>
        </authorList>
    </citation>
    <scope>NUCLEOTIDE SEQUENCE [LARGE SCALE GENOMIC DNA]</scope>
    <source>
        <strain evidence="3">4Y35</strain>
    </source>
</reference>
<feature type="domain" description="MOFRL" evidence="1">
    <location>
        <begin position="342"/>
        <end position="449"/>
    </location>
</feature>
<dbReference type="InterPro" id="IPR037035">
    <property type="entry name" value="GK-like_C_sf"/>
</dbReference>
<dbReference type="RefSeq" id="WP_186746556.1">
    <property type="nucleotide sequence ID" value="NZ_CP060394.1"/>
</dbReference>
<dbReference type="Proteomes" id="UP000515312">
    <property type="component" value="Chromosome"/>
</dbReference>
<dbReference type="InterPro" id="IPR039760">
    <property type="entry name" value="MOFRL_protein"/>
</dbReference>
<dbReference type="GO" id="GO:0005737">
    <property type="term" value="C:cytoplasm"/>
    <property type="evidence" value="ECO:0007669"/>
    <property type="project" value="TreeGrafter"/>
</dbReference>
<dbReference type="SUPFAM" id="SSF82544">
    <property type="entry name" value="GckA/TtuD-like"/>
    <property type="match status" value="1"/>
</dbReference>
<evidence type="ECO:0000259" key="1">
    <source>
        <dbReference type="Pfam" id="PF05161"/>
    </source>
</evidence>